<keyword evidence="7" id="KW-0325">Glycoprotein</keyword>
<protein>
    <recommendedName>
        <fullName evidence="12">Protein sleepless</fullName>
    </recommendedName>
</protein>
<dbReference type="GO" id="GO:0098552">
    <property type="term" value="C:side of membrane"/>
    <property type="evidence" value="ECO:0007669"/>
    <property type="project" value="UniProtKB-KW"/>
</dbReference>
<evidence type="ECO:0000313" key="10">
    <source>
        <dbReference type="EMBL" id="KAL1137963.1"/>
    </source>
</evidence>
<evidence type="ECO:0000256" key="5">
    <source>
        <dbReference type="ARBA" id="ARBA00022989"/>
    </source>
</evidence>
<keyword evidence="8" id="KW-0449">Lipoprotein</keyword>
<keyword evidence="5" id="KW-1133">Transmembrane helix</keyword>
<dbReference type="Pfam" id="PF17064">
    <property type="entry name" value="QVR"/>
    <property type="match status" value="1"/>
</dbReference>
<keyword evidence="6" id="KW-0472">Membrane</keyword>
<dbReference type="InterPro" id="IPR050975">
    <property type="entry name" value="Sleep_regulator"/>
</dbReference>
<evidence type="ECO:0000256" key="9">
    <source>
        <dbReference type="SAM" id="SignalP"/>
    </source>
</evidence>
<name>A0ABD0ZAU0_9HEMI</name>
<keyword evidence="4 9" id="KW-0732">Signal</keyword>
<evidence type="ECO:0008006" key="12">
    <source>
        <dbReference type="Google" id="ProtNLM"/>
    </source>
</evidence>
<evidence type="ECO:0000256" key="3">
    <source>
        <dbReference type="ARBA" id="ARBA00022692"/>
    </source>
</evidence>
<dbReference type="InterPro" id="IPR031424">
    <property type="entry name" value="QVR-like"/>
</dbReference>
<accession>A0ABD0ZAU0</accession>
<feature type="signal peptide" evidence="9">
    <location>
        <begin position="1"/>
        <end position="21"/>
    </location>
</feature>
<dbReference type="PANTHER" id="PTHR33562">
    <property type="entry name" value="ATILLA, ISOFORM B-RELATED-RELATED"/>
    <property type="match status" value="1"/>
</dbReference>
<sequence>MMVNVSESVKFLLWLVAAAESLKCYQCMSTSANESNHCSDEMFLKRALKRSFVVPCPTLRSAFCVKMTVRHGSTEETTRGCSAPADERGESFAEGCMTMSTGARYCLCSEELCNAVCGRPHPDIWWPLLSSVVATLFGRIRVWNPG</sequence>
<keyword evidence="11" id="KW-1185">Reference proteome</keyword>
<dbReference type="AlphaFoldDB" id="A0ABD0ZAU0"/>
<proteinExistence type="predicted"/>
<feature type="chain" id="PRO_5044885027" description="Protein sleepless" evidence="9">
    <location>
        <begin position="22"/>
        <end position="146"/>
    </location>
</feature>
<evidence type="ECO:0000256" key="6">
    <source>
        <dbReference type="ARBA" id="ARBA00023136"/>
    </source>
</evidence>
<evidence type="ECO:0000313" key="11">
    <source>
        <dbReference type="Proteomes" id="UP001558652"/>
    </source>
</evidence>
<comment type="subcellular location">
    <subcellularLocation>
        <location evidence="1">Membrane</location>
        <topology evidence="1">Lipid-anchor</topology>
        <topology evidence="1">GPI-anchor</topology>
    </subcellularLocation>
</comment>
<reference evidence="10 11" key="1">
    <citation type="submission" date="2024-07" db="EMBL/GenBank/DDBJ databases">
        <title>Chromosome-level genome assembly of the water stick insect Ranatra chinensis (Heteroptera: Nepidae).</title>
        <authorList>
            <person name="Liu X."/>
        </authorList>
    </citation>
    <scope>NUCLEOTIDE SEQUENCE [LARGE SCALE GENOMIC DNA]</scope>
    <source>
        <strain evidence="10">Cailab_2021Rc</strain>
        <tissue evidence="10">Muscle</tissue>
    </source>
</reference>
<gene>
    <name evidence="10" type="ORF">AAG570_009658</name>
</gene>
<dbReference type="Proteomes" id="UP001558652">
    <property type="component" value="Unassembled WGS sequence"/>
</dbReference>
<organism evidence="10 11">
    <name type="scientific">Ranatra chinensis</name>
    <dbReference type="NCBI Taxonomy" id="642074"/>
    <lineage>
        <taxon>Eukaryota</taxon>
        <taxon>Metazoa</taxon>
        <taxon>Ecdysozoa</taxon>
        <taxon>Arthropoda</taxon>
        <taxon>Hexapoda</taxon>
        <taxon>Insecta</taxon>
        <taxon>Pterygota</taxon>
        <taxon>Neoptera</taxon>
        <taxon>Paraneoptera</taxon>
        <taxon>Hemiptera</taxon>
        <taxon>Heteroptera</taxon>
        <taxon>Panheteroptera</taxon>
        <taxon>Nepomorpha</taxon>
        <taxon>Nepidae</taxon>
        <taxon>Ranatrinae</taxon>
        <taxon>Ranatra</taxon>
    </lineage>
</organism>
<dbReference type="EMBL" id="JBFDAA010000004">
    <property type="protein sequence ID" value="KAL1137963.1"/>
    <property type="molecule type" value="Genomic_DNA"/>
</dbReference>
<keyword evidence="2" id="KW-0336">GPI-anchor</keyword>
<evidence type="ECO:0000256" key="4">
    <source>
        <dbReference type="ARBA" id="ARBA00022729"/>
    </source>
</evidence>
<evidence type="ECO:0000256" key="2">
    <source>
        <dbReference type="ARBA" id="ARBA00022622"/>
    </source>
</evidence>
<evidence type="ECO:0000256" key="7">
    <source>
        <dbReference type="ARBA" id="ARBA00023180"/>
    </source>
</evidence>
<evidence type="ECO:0000256" key="1">
    <source>
        <dbReference type="ARBA" id="ARBA00004589"/>
    </source>
</evidence>
<keyword evidence="3" id="KW-0812">Transmembrane</keyword>
<evidence type="ECO:0000256" key="8">
    <source>
        <dbReference type="ARBA" id="ARBA00023288"/>
    </source>
</evidence>
<comment type="caution">
    <text evidence="10">The sequence shown here is derived from an EMBL/GenBank/DDBJ whole genome shotgun (WGS) entry which is preliminary data.</text>
</comment>